<organism evidence="1 2">
    <name type="scientific">Pseudooceanicola lipolyticus</name>
    <dbReference type="NCBI Taxonomy" id="2029104"/>
    <lineage>
        <taxon>Bacteria</taxon>
        <taxon>Pseudomonadati</taxon>
        <taxon>Pseudomonadota</taxon>
        <taxon>Alphaproteobacteria</taxon>
        <taxon>Rhodobacterales</taxon>
        <taxon>Paracoccaceae</taxon>
        <taxon>Pseudooceanicola</taxon>
    </lineage>
</organism>
<dbReference type="EMBL" id="PGTB01000014">
    <property type="protein sequence ID" value="PJE37475.1"/>
    <property type="molecule type" value="Genomic_DNA"/>
</dbReference>
<accession>A0A2M8J3X3</accession>
<name>A0A2M8J3X3_9RHOB</name>
<evidence type="ECO:0000313" key="2">
    <source>
        <dbReference type="Proteomes" id="UP000231553"/>
    </source>
</evidence>
<sequence>MSSTVYSPTGQWSAGARYTAPGDVDVLISNAGGDTAHFDVTADDTAPAITVGQGHPVQPGTSRAMTLRAGERLWLAGRTVVTLGVLAP</sequence>
<dbReference type="OrthoDB" id="7863946at2"/>
<comment type="caution">
    <text evidence="1">The sequence shown here is derived from an EMBL/GenBank/DDBJ whole genome shotgun (WGS) entry which is preliminary data.</text>
</comment>
<evidence type="ECO:0008006" key="3">
    <source>
        <dbReference type="Google" id="ProtNLM"/>
    </source>
</evidence>
<protein>
    <recommendedName>
        <fullName evidence="3">Hedgehog/Intein (Hint) domain-containing protein</fullName>
    </recommendedName>
</protein>
<gene>
    <name evidence="1" type="ORF">CVM52_06835</name>
</gene>
<dbReference type="Proteomes" id="UP000231553">
    <property type="component" value="Unassembled WGS sequence"/>
</dbReference>
<dbReference type="RefSeq" id="WP_100161764.1">
    <property type="nucleotide sequence ID" value="NZ_PGTB01000014.1"/>
</dbReference>
<reference evidence="1 2" key="1">
    <citation type="journal article" date="2018" name="Int. J. Syst. Evol. Microbiol.">
        <title>Pseudooceanicola lipolyticus sp. nov., a marine alphaproteobacterium, reclassification of Oceanicola flagellatus as Pseudooceanicola flagellatus comb. nov. and emended description of the genus Pseudooceanicola.</title>
        <authorList>
            <person name="Huang M.-M."/>
            <person name="Guo L.-L."/>
            <person name="Wu Y.-H."/>
            <person name="Lai Q.-L."/>
            <person name="Shao Z.-Z."/>
            <person name="Wang C.-S."/>
            <person name="Wu M."/>
            <person name="Xu X.-W."/>
        </authorList>
    </citation>
    <scope>NUCLEOTIDE SEQUENCE [LARGE SCALE GENOMIC DNA]</scope>
    <source>
        <strain evidence="1 2">157</strain>
    </source>
</reference>
<keyword evidence="2" id="KW-1185">Reference proteome</keyword>
<dbReference type="AlphaFoldDB" id="A0A2M8J3X3"/>
<evidence type="ECO:0000313" key="1">
    <source>
        <dbReference type="EMBL" id="PJE37475.1"/>
    </source>
</evidence>
<proteinExistence type="predicted"/>